<feature type="transmembrane region" description="Helical" evidence="1">
    <location>
        <begin position="6"/>
        <end position="28"/>
    </location>
</feature>
<keyword evidence="1" id="KW-1133">Transmembrane helix</keyword>
<name>A0A7W7KNM8_PSENT</name>
<dbReference type="InterPro" id="IPR013362">
    <property type="entry name" value="Pilus_4_PilV"/>
</dbReference>
<dbReference type="EMBL" id="JACHLI010000020">
    <property type="protein sequence ID" value="MBB4865674.1"/>
    <property type="molecule type" value="Genomic_DNA"/>
</dbReference>
<keyword evidence="1" id="KW-0472">Membrane</keyword>
<dbReference type="Proteomes" id="UP000566995">
    <property type="component" value="Unassembled WGS sequence"/>
</dbReference>
<dbReference type="AlphaFoldDB" id="A0A7W7KNM8"/>
<proteinExistence type="predicted"/>
<evidence type="ECO:0000313" key="3">
    <source>
        <dbReference type="Proteomes" id="UP000566995"/>
    </source>
</evidence>
<organism evidence="2 3">
    <name type="scientific">Pseudomonas nitroreducens</name>
    <dbReference type="NCBI Taxonomy" id="46680"/>
    <lineage>
        <taxon>Bacteria</taxon>
        <taxon>Pseudomonadati</taxon>
        <taxon>Pseudomonadota</taxon>
        <taxon>Gammaproteobacteria</taxon>
        <taxon>Pseudomonadales</taxon>
        <taxon>Pseudomonadaceae</taxon>
        <taxon>Pseudomonas</taxon>
    </lineage>
</organism>
<dbReference type="InterPro" id="IPR012902">
    <property type="entry name" value="N_methyl_site"/>
</dbReference>
<dbReference type="Pfam" id="PF07963">
    <property type="entry name" value="N_methyl"/>
    <property type="match status" value="1"/>
</dbReference>
<protein>
    <submittedName>
        <fullName evidence="2">Type IV pilus assembly protein PilV</fullName>
    </submittedName>
</protein>
<comment type="caution">
    <text evidence="2">The sequence shown here is derived from an EMBL/GenBank/DDBJ whole genome shotgun (WGS) entry which is preliminary data.</text>
</comment>
<evidence type="ECO:0000256" key="1">
    <source>
        <dbReference type="SAM" id="Phobius"/>
    </source>
</evidence>
<dbReference type="NCBIfam" id="TIGR02532">
    <property type="entry name" value="IV_pilin_GFxxxE"/>
    <property type="match status" value="1"/>
</dbReference>
<keyword evidence="1" id="KW-0812">Transmembrane</keyword>
<reference evidence="2 3" key="1">
    <citation type="submission" date="2020-08" db="EMBL/GenBank/DDBJ databases">
        <title>Functional genomics of gut bacteria from endangered species of beetles.</title>
        <authorList>
            <person name="Carlos-Shanley C."/>
        </authorList>
    </citation>
    <scope>NUCLEOTIDE SEQUENCE [LARGE SCALE GENOMIC DNA]</scope>
    <source>
        <strain evidence="2 3">S00179</strain>
    </source>
</reference>
<gene>
    <name evidence="2" type="ORF">HNP46_004575</name>
</gene>
<accession>A0A7W7KNM8</accession>
<dbReference type="RefSeq" id="WP_184593403.1">
    <property type="nucleotide sequence ID" value="NZ_JACHLI010000020.1"/>
</dbReference>
<dbReference type="NCBIfam" id="TIGR02523">
    <property type="entry name" value="type_IV_pilV"/>
    <property type="match status" value="1"/>
</dbReference>
<sequence>MSRRPAGFSLIEVLVALVVTCIGVLGMFSMQARTISYASDTTMRSTAAELADELLETMRADLYSTQDSSATQLQPPATWGYYKADGASFPAAPSSCASLAALTAAQRLGCWAQRAQQALPDASSLASEFHVCRTNGSTNCSGSGSAIEIQLAWRVKSGECLNPSASGDTTICRYVLREAP</sequence>
<evidence type="ECO:0000313" key="2">
    <source>
        <dbReference type="EMBL" id="MBB4865674.1"/>
    </source>
</evidence>